<gene>
    <name evidence="6" type="primary">BQ5605_C002g01125</name>
    <name evidence="6" type="ORF">BQ5605_C002G01125</name>
</gene>
<dbReference type="InterPro" id="IPR021827">
    <property type="entry name" value="Nup186/Nup192/Nup205"/>
</dbReference>
<reference evidence="6 7" key="1">
    <citation type="submission" date="2016-11" db="EMBL/GenBank/DDBJ databases">
        <authorList>
            <person name="Jaros S."/>
            <person name="Januszkiewicz K."/>
            <person name="Wedrychowicz H."/>
        </authorList>
    </citation>
    <scope>NUCLEOTIDE SEQUENCE [LARGE SCALE GENOMIC DNA]</scope>
</reference>
<evidence type="ECO:0000256" key="5">
    <source>
        <dbReference type="SAM" id="MobiDB-lite"/>
    </source>
</evidence>
<dbReference type="GO" id="GO:0017056">
    <property type="term" value="F:structural constituent of nuclear pore"/>
    <property type="evidence" value="ECO:0007669"/>
    <property type="project" value="TreeGrafter"/>
</dbReference>
<evidence type="ECO:0000313" key="7">
    <source>
        <dbReference type="Proteomes" id="UP000249464"/>
    </source>
</evidence>
<evidence type="ECO:0000256" key="4">
    <source>
        <dbReference type="ARBA" id="ARBA00023242"/>
    </source>
</evidence>
<dbReference type="Proteomes" id="UP000249464">
    <property type="component" value="Unassembled WGS sequence"/>
</dbReference>
<keyword evidence="3" id="KW-0813">Transport</keyword>
<dbReference type="PANTHER" id="PTHR31344">
    <property type="entry name" value="NUCLEAR PORE COMPLEX PROTEIN NUP205"/>
    <property type="match status" value="1"/>
</dbReference>
<comment type="similarity">
    <text evidence="2">Belongs to the NUP186/NUP192/NUP205 family.</text>
</comment>
<proteinExistence type="inferred from homology"/>
<evidence type="ECO:0000256" key="1">
    <source>
        <dbReference type="ARBA" id="ARBA00004123"/>
    </source>
</evidence>
<accession>A0A2X0MJQ7</accession>
<dbReference type="STRING" id="796604.A0A2X0MJQ7"/>
<protein>
    <submittedName>
        <fullName evidence="6">BQ5605_C002g01125 protein</fullName>
    </submittedName>
</protein>
<evidence type="ECO:0000256" key="2">
    <source>
        <dbReference type="ARBA" id="ARBA00005892"/>
    </source>
</evidence>
<organism evidence="6 7">
    <name type="scientific">Microbotryum silenes-dioicae</name>
    <dbReference type="NCBI Taxonomy" id="796604"/>
    <lineage>
        <taxon>Eukaryota</taxon>
        <taxon>Fungi</taxon>
        <taxon>Dikarya</taxon>
        <taxon>Basidiomycota</taxon>
        <taxon>Pucciniomycotina</taxon>
        <taxon>Microbotryomycetes</taxon>
        <taxon>Microbotryales</taxon>
        <taxon>Microbotryaceae</taxon>
        <taxon>Microbotryum</taxon>
    </lineage>
</organism>
<dbReference type="EMBL" id="FQNC01000041">
    <property type="protein sequence ID" value="SGY30172.1"/>
    <property type="molecule type" value="Genomic_DNA"/>
</dbReference>
<dbReference type="PANTHER" id="PTHR31344:SF0">
    <property type="entry name" value="NUCLEAR PORE COMPLEX PROTEIN NUP205"/>
    <property type="match status" value="1"/>
</dbReference>
<evidence type="ECO:0000313" key="6">
    <source>
        <dbReference type="EMBL" id="SGY30172.1"/>
    </source>
</evidence>
<comment type="subcellular location">
    <subcellularLocation>
        <location evidence="1">Nucleus</location>
    </subcellularLocation>
</comment>
<keyword evidence="7" id="KW-1185">Reference proteome</keyword>
<dbReference type="Pfam" id="PF11894">
    <property type="entry name" value="Nup192"/>
    <property type="match status" value="1"/>
</dbReference>
<feature type="region of interest" description="Disordered" evidence="5">
    <location>
        <begin position="464"/>
        <end position="490"/>
    </location>
</feature>
<dbReference type="GO" id="GO:0006999">
    <property type="term" value="P:nuclear pore organization"/>
    <property type="evidence" value="ECO:0007669"/>
    <property type="project" value="TreeGrafter"/>
</dbReference>
<keyword evidence="4" id="KW-0539">Nucleus</keyword>
<dbReference type="GO" id="GO:0044611">
    <property type="term" value="C:nuclear pore inner ring"/>
    <property type="evidence" value="ECO:0007669"/>
    <property type="project" value="TreeGrafter"/>
</dbReference>
<name>A0A2X0MJQ7_9BASI</name>
<sequence>MDRFVRLSSFLENCLANPDPSLVSKLQLKLERARPALLDLLDLVPKSSTERKQLEKGTFVTFFILARMNVPELRSFTYVATGTNYPAGPALVKDILFLADQLSISEHLAASLVSYAINAKPRAGRGRAESGLVVFLDERAALIASLHAIWRGALSADERLAASGLQRVFERETEELVRGKGASVNVDANDKNKRGTWVQKVVETIEHLRVQAAALRSKLEQPLAAGGAGFSSALVPAQGSTSAPSGNFADEVVEMRIQRYDDERRGLAQLLFFLGAARQINKDELLALARRVSTTEANDPAAVYLLVALLAALDCSDESSTEFFYPLFTDSAFVNSFNQLLQGKWAVPQLKAAVQLQWTIFLDAAARAVPNFETDGGEFVDALTWQALDAGVFGFLGRSVLAFKMDSESGEIWSTVGSDATTLSSGSTVEPWFQEHVTQQIEVLVLDILTNKISILRKLRNREEDVESTSHRGGGFRSSQRSRAAGGDHDEHPIVARHDLEAFFLLIATLYRGEPDSGLKFWEEVLEDGSMHAMTSRLSAFLRWGSECRPPAMMRAFYEMVASLASGPISATYAFEFLGASDNGTKNAMQASPTFSWSALFGALEFYHTNLPDRPMEAGANAEGVLGEMPPEEVPILRSFVRLLRQVVSYSDVARATLYDNQRHRPIATLFALLGRPIPIELKASLISAIAAFSRPGGTFGVDVARRTWTALEQSQILPTLAPSEGRDARGGAGLAMGRTGGCLRGPGPLSIEGGLFTELEEVEAPNKVYPESTAFVQLLNTLIHTPSTLEPLRRGVEIDSHTIPDNLGAPHRAPGIDPYLKFVIDDVLLKTGAREFADQRERWKVTDACLLFVEKCLASYDLGPFLAWISAGGQKASGNNASALTPLAHLTVHPGFEILTRLLSSGPLLDQILTIIIAGQDAIQNNLAGTPLFTSCMLRCMRIVKRSLELQAPFLEVVVPSIAETLLPLPQDKLNRLKTLSPIDQLLLYQSEAVVQIALLINCEEEDEIALLAVQVLATIAESPFFDVVQKFPEQSRVKLNRLVGLLQASPETLRILDGVIMRLEADIPESDLELGEPDGFGAGSIRQAIRSALLDLMLQNTQPGKTAPNIAHLLLGFNVRGRLEEMQIDDPDAADTQRTSLHVVLDLLAQNVSKETDVQMSILFRHPTFAAKCYRLIRQLCLHPYTSSAVSRYLRNREQFFFRQTQALPFGIPAASGGALGGVQYVDGKQLVTSSSAVCAILQSQAWLLESTALELNMLANSQDTRRQVELVGTLFENPTSGDAEISDAFDQDAFDQALPRMLEIFHALDFSWHDSIAPNEYRLNFFAELRFDACLKTDSTGCEVYDFGAVLSLLSAARRELQNRGMLSSSTQQEEAKRESKVILETLVIENHRREIQFARYHALRAWRSLLDITLTKSFHLLPSEGRHSLLLDLMSAILPPLAASETEQAISELLAGAAVLLMTKLSEEGIRVVFFESAEAVQSVSPERLHAVLRLILQAILQPGVSPIVRGNLYAVLLNYIQYSSKMASLSPSLAKTLGNGSVADDASILGSLAAGPHDDLISLDGLSSIGGGLSSRAKRNLLEAGNFSILHSAIERLLPVICRDAAAGHEVWRTVAFTALDALMNVAEEARASSRALSILSKQGYLQNFVAALKGAEVDLQEALKPDPESLNALYVYEAQMSFLIRLASTREGAEKLMDAEVLAKLADCDYLGARPVADTNSMGGSRSLRSVEYIARSLTRSRCRNFTDFEGFLPPASERHHQLLLPALQLVVGTLVSFGADTQIATRQALAFVRGQRENLLVALKDCANLQTVSSLREAHLIVTLLSIVLPSVSDEDLTTLSSFGGLHAALLNLSAKTCGPQDWVAGVLPSNETERDEDQTLVLGEFPYWADAFSIRLAKAASTGFRHDATIFSDKVETLVESLEAAILTYQSVATRKKPGTNAFRPVWAPSLSATEATLGSAGAFLRDTAMVLKTRLDDVTRLVGYLDGFDTTSLEEIEEVFSFPEEEGIDGSERRQRVLQELQALHATLRVKVTSSLRKSPRGSCLPLKPWRTHQTDFLVFLDLLELGLLLYWRHIAFFLDPERLASEAQSSRPEFGVGLAETLRTRSSTTSISPFDLPTLRDGVAKEFNERLSPLLAALEFNQKNVGSSWRNREQYVGVVARRLQSVLLLDA</sequence>
<evidence type="ECO:0000256" key="3">
    <source>
        <dbReference type="ARBA" id="ARBA00022448"/>
    </source>
</evidence>